<dbReference type="InterPro" id="IPR023393">
    <property type="entry name" value="START-like_dom_sf"/>
</dbReference>
<dbReference type="RefSeq" id="WP_073485359.1">
    <property type="nucleotide sequence ID" value="NZ_FQVN01000006.1"/>
</dbReference>
<dbReference type="CDD" id="cd07820">
    <property type="entry name" value="SRPBCC_3"/>
    <property type="match status" value="1"/>
</dbReference>
<evidence type="ECO:0000313" key="1">
    <source>
        <dbReference type="EMBL" id="SHG05245.1"/>
    </source>
</evidence>
<dbReference type="Pfam" id="PF10604">
    <property type="entry name" value="Polyketide_cyc2"/>
    <property type="match status" value="1"/>
</dbReference>
<sequence length="157" mass="17607">MTARFELTTRVPAPVEAVFDASLDVDVHLGSMRRSGERVVGGVRSGRMGLADTVTWQARHFGVPWRMTSVISACDRPHRFVDEQVRGPFRRWWHEHVFEVDPDDPTRTTMRDAVEFAAPAGPLGRLVAAAGLRRYLERLIVARNAHIVEVLAGARPQ</sequence>
<dbReference type="AlphaFoldDB" id="A0A1M5GND8"/>
<dbReference type="STRING" id="2017.SAMN05444320_106193"/>
<keyword evidence="2" id="KW-1185">Reference proteome</keyword>
<dbReference type="Proteomes" id="UP000184501">
    <property type="component" value="Unassembled WGS sequence"/>
</dbReference>
<accession>A0A1M5GND8</accession>
<dbReference type="EMBL" id="FQVN01000006">
    <property type="protein sequence ID" value="SHG05245.1"/>
    <property type="molecule type" value="Genomic_DNA"/>
</dbReference>
<reference evidence="1 2" key="1">
    <citation type="submission" date="2016-11" db="EMBL/GenBank/DDBJ databases">
        <authorList>
            <person name="Jaros S."/>
            <person name="Januszkiewicz K."/>
            <person name="Wedrychowicz H."/>
        </authorList>
    </citation>
    <scope>NUCLEOTIDE SEQUENCE [LARGE SCALE GENOMIC DNA]</scope>
    <source>
        <strain evidence="1 2">DSM 44523</strain>
    </source>
</reference>
<protein>
    <submittedName>
        <fullName evidence="1">Ligand-binding SRPBCC domain-containing protein</fullName>
    </submittedName>
</protein>
<dbReference type="OrthoDB" id="9801773at2"/>
<gene>
    <name evidence="1" type="ORF">SAMN05444320_106193</name>
</gene>
<name>A0A1M5GND8_STRHI</name>
<dbReference type="Gene3D" id="3.30.530.20">
    <property type="match status" value="1"/>
</dbReference>
<dbReference type="InterPro" id="IPR019587">
    <property type="entry name" value="Polyketide_cyclase/dehydratase"/>
</dbReference>
<dbReference type="SUPFAM" id="SSF55961">
    <property type="entry name" value="Bet v1-like"/>
    <property type="match status" value="1"/>
</dbReference>
<proteinExistence type="predicted"/>
<evidence type="ECO:0000313" key="2">
    <source>
        <dbReference type="Proteomes" id="UP000184501"/>
    </source>
</evidence>
<organism evidence="1 2">
    <name type="scientific">Streptoalloteichus hindustanus</name>
    <dbReference type="NCBI Taxonomy" id="2017"/>
    <lineage>
        <taxon>Bacteria</taxon>
        <taxon>Bacillati</taxon>
        <taxon>Actinomycetota</taxon>
        <taxon>Actinomycetes</taxon>
        <taxon>Pseudonocardiales</taxon>
        <taxon>Pseudonocardiaceae</taxon>
        <taxon>Streptoalloteichus</taxon>
    </lineage>
</organism>